<dbReference type="STRING" id="582402.Hbal_1362"/>
<evidence type="ECO:0000256" key="1">
    <source>
        <dbReference type="ARBA" id="ARBA00007435"/>
    </source>
</evidence>
<dbReference type="KEGG" id="hba:Hbal_1362"/>
<organism evidence="3 4">
    <name type="scientific">Hirschia baltica (strain ATCC 49814 / DSM 5838 / IFAM 1418)</name>
    <dbReference type="NCBI Taxonomy" id="582402"/>
    <lineage>
        <taxon>Bacteria</taxon>
        <taxon>Pseudomonadati</taxon>
        <taxon>Pseudomonadota</taxon>
        <taxon>Alphaproteobacteria</taxon>
        <taxon>Hyphomonadales</taxon>
        <taxon>Hyphomonadaceae</taxon>
        <taxon>Hirschia</taxon>
    </lineage>
</organism>
<dbReference type="InterPro" id="IPR035901">
    <property type="entry name" value="GIY-YIG_endonuc_sf"/>
</dbReference>
<sequence>MTYALYIMASKPYGTLYIGVTNSLQRRIWEHKQGIGCTFTAKHNIKTFVWFEMFDNIETAIAQEKRMKKWKRDWKINLIERNNPHWQDLFDSIGHS</sequence>
<dbReference type="AlphaFoldDB" id="C6XIV9"/>
<dbReference type="EMBL" id="CP001678">
    <property type="protein sequence ID" value="ACT59054.1"/>
    <property type="molecule type" value="Genomic_DNA"/>
</dbReference>
<dbReference type="Gene3D" id="3.40.1440.10">
    <property type="entry name" value="GIY-YIG endonuclease"/>
    <property type="match status" value="1"/>
</dbReference>
<dbReference type="SUPFAM" id="SSF82771">
    <property type="entry name" value="GIY-YIG endonuclease"/>
    <property type="match status" value="1"/>
</dbReference>
<dbReference type="Pfam" id="PF01541">
    <property type="entry name" value="GIY-YIG"/>
    <property type="match status" value="1"/>
</dbReference>
<keyword evidence="4" id="KW-1185">Reference proteome</keyword>
<evidence type="ECO:0000313" key="4">
    <source>
        <dbReference type="Proteomes" id="UP000002745"/>
    </source>
</evidence>
<dbReference type="RefSeq" id="WP_015827204.1">
    <property type="nucleotide sequence ID" value="NC_012982.1"/>
</dbReference>
<evidence type="ECO:0000313" key="3">
    <source>
        <dbReference type="EMBL" id="ACT59054.1"/>
    </source>
</evidence>
<reference evidence="4" key="1">
    <citation type="journal article" date="2011" name="J. Bacteriol.">
        <title>Genome sequences of eight morphologically diverse alphaproteobacteria.</title>
        <authorList>
            <consortium name="US DOE Joint Genome Institute"/>
            <person name="Brown P.J."/>
            <person name="Kysela D.T."/>
            <person name="Buechlein A."/>
            <person name="Hemmerich C."/>
            <person name="Brun Y.V."/>
        </authorList>
    </citation>
    <scope>NUCLEOTIDE SEQUENCE [LARGE SCALE GENOMIC DNA]</scope>
    <source>
        <strain evidence="4">ATCC 49814 / DSM 5838 / IFAM 1418</strain>
    </source>
</reference>
<dbReference type="PANTHER" id="PTHR34477">
    <property type="entry name" value="UPF0213 PROTEIN YHBQ"/>
    <property type="match status" value="1"/>
</dbReference>
<dbReference type="InterPro" id="IPR050190">
    <property type="entry name" value="UPF0213_domain"/>
</dbReference>
<dbReference type="eggNOG" id="COG2827">
    <property type="taxonomic scope" value="Bacteria"/>
</dbReference>
<name>C6XIV9_HIRBI</name>
<gene>
    <name evidence="3" type="ordered locus">Hbal_1362</name>
</gene>
<proteinExistence type="inferred from homology"/>
<dbReference type="InterPro" id="IPR000305">
    <property type="entry name" value="GIY-YIG_endonuc"/>
</dbReference>
<accession>C6XIV9</accession>
<evidence type="ECO:0000259" key="2">
    <source>
        <dbReference type="PROSITE" id="PS50164"/>
    </source>
</evidence>
<dbReference type="OrthoDB" id="287318at2"/>
<dbReference type="HOGENOM" id="CLU_135650_3_1_5"/>
<feature type="domain" description="GIY-YIG" evidence="2">
    <location>
        <begin position="1"/>
        <end position="78"/>
    </location>
</feature>
<dbReference type="PANTHER" id="PTHR34477:SF5">
    <property type="entry name" value="BSL5627 PROTEIN"/>
    <property type="match status" value="1"/>
</dbReference>
<protein>
    <submittedName>
        <fullName evidence="3">Excinuclease ABC C subunit domain protein</fullName>
    </submittedName>
</protein>
<dbReference type="PROSITE" id="PS50164">
    <property type="entry name" value="GIY_YIG"/>
    <property type="match status" value="1"/>
</dbReference>
<comment type="similarity">
    <text evidence="1">Belongs to the UPF0213 family.</text>
</comment>
<dbReference type="CDD" id="cd10448">
    <property type="entry name" value="GIY-YIG_unchar_3"/>
    <property type="match status" value="1"/>
</dbReference>
<dbReference type="Proteomes" id="UP000002745">
    <property type="component" value="Chromosome"/>
</dbReference>